<evidence type="ECO:0000256" key="1">
    <source>
        <dbReference type="SAM" id="MobiDB-lite"/>
    </source>
</evidence>
<feature type="region of interest" description="Disordered" evidence="1">
    <location>
        <begin position="184"/>
        <end position="214"/>
    </location>
</feature>
<evidence type="ECO:0000259" key="2">
    <source>
        <dbReference type="Pfam" id="PF06812"/>
    </source>
</evidence>
<feature type="domain" description="ImpA N-terminal" evidence="2">
    <location>
        <begin position="13"/>
        <end position="123"/>
    </location>
</feature>
<dbReference type="InterPro" id="IPR010657">
    <property type="entry name" value="ImpA_N"/>
</dbReference>
<accession>A0A2J8I8Q3</accession>
<proteinExistence type="predicted"/>
<feature type="compositionally biased region" description="Polar residues" evidence="1">
    <location>
        <begin position="186"/>
        <end position="209"/>
    </location>
</feature>
<dbReference type="PANTHER" id="PTHR37024">
    <property type="entry name" value="TYPE VI SECRETION SYSTEM DUF2094 AND IMPA-RELATED DOMAIN PROTEIN"/>
    <property type="match status" value="1"/>
</dbReference>
<protein>
    <submittedName>
        <fullName evidence="3">Type VI secretion system protein TssA</fullName>
    </submittedName>
</protein>
<comment type="caution">
    <text evidence="3">The sequence shown here is derived from an EMBL/GenBank/DDBJ whole genome shotgun (WGS) entry which is preliminary data.</text>
</comment>
<dbReference type="RefSeq" id="WP_102965307.1">
    <property type="nucleotide sequence ID" value="NZ_POSK01000001.1"/>
</dbReference>
<sequence length="461" mass="53034">MDLAYIRECVVLPVSKQNPTGERLVDDPNLEFIEEQLIKVGSLSHATVKWDEVEHSVLNLLRNKSKDIKLLVYLLQCLLNQVTPERFIISFQAMTDFIDCYWESSFPVSGEKGTASRKKYLDLMLQRISLVIEKLDFAQFDQQQRSSLNDGVNRWFEAIEEKQPANTIVSAVVDSVVRGLKRAEQPQIQKTQVQPPQEMDSSIKQVSQDTADENSTKKTVLKLASTLSEQEFGAELSIRLRRYAIWGMIFTHPDHRPDGETLLRAMPAERIKEYQDQLRFPSMSLWNKIEHSLTLAPFWFSGQFMSFSVAQSIGKPDWAIAIADETHRFLQRMPFLHELKFKGGEPFVTDEVRAWLDKYSLSNESQIQGDWSERRREAYLLANDKGIAVALDMVNGGINSAQSYKDQFYWRLLSADLLRDNHLGGIAKSQYQSLYQQLKNMDISNWEAGLLEQLEKHSTSE</sequence>
<gene>
    <name evidence="3" type="ORF">C1N32_00190</name>
</gene>
<dbReference type="AlphaFoldDB" id="A0A2J8I8Q3"/>
<evidence type="ECO:0000313" key="3">
    <source>
        <dbReference type="EMBL" id="PNI06916.1"/>
    </source>
</evidence>
<dbReference type="Pfam" id="PF16989">
    <property type="entry name" value="T6SS_VasJ"/>
    <property type="match status" value="1"/>
</dbReference>
<dbReference type="InterPro" id="IPR017739">
    <property type="entry name" value="T6SS-assoc_VCA0119"/>
</dbReference>
<dbReference type="EMBL" id="POSK01000001">
    <property type="protein sequence ID" value="PNI06916.1"/>
    <property type="molecule type" value="Genomic_DNA"/>
</dbReference>
<dbReference type="NCBIfam" id="TIGR03362">
    <property type="entry name" value="VI_chp_7"/>
    <property type="match status" value="1"/>
</dbReference>
<dbReference type="Pfam" id="PF06812">
    <property type="entry name" value="ImpA_N"/>
    <property type="match status" value="1"/>
</dbReference>
<dbReference type="Proteomes" id="UP000236449">
    <property type="component" value="Unassembled WGS sequence"/>
</dbReference>
<dbReference type="OrthoDB" id="1522895at2"/>
<evidence type="ECO:0000313" key="4">
    <source>
        <dbReference type="Proteomes" id="UP000236449"/>
    </source>
</evidence>
<dbReference type="PANTHER" id="PTHR37024:SF3">
    <property type="entry name" value="TYPE VI SECRETION SYSTEM PROTEIN TSSA"/>
    <property type="match status" value="1"/>
</dbReference>
<organism evidence="3 4">
    <name type="scientific">Vibrio diazotrophicus</name>
    <dbReference type="NCBI Taxonomy" id="685"/>
    <lineage>
        <taxon>Bacteria</taxon>
        <taxon>Pseudomonadati</taxon>
        <taxon>Pseudomonadota</taxon>
        <taxon>Gammaproteobacteria</taxon>
        <taxon>Vibrionales</taxon>
        <taxon>Vibrionaceae</taxon>
        <taxon>Vibrio</taxon>
    </lineage>
</organism>
<reference evidence="3 4" key="1">
    <citation type="submission" date="2018-01" db="EMBL/GenBank/DDBJ databases">
        <title>Draft genome sequences of six Vibrio diazotrophicus strains isolated from deep-sea sediments of the Baltic Sea.</title>
        <authorList>
            <person name="Castillo D."/>
            <person name="Vandieken V."/>
            <person name="Chiang O."/>
            <person name="Middelboe M."/>
        </authorList>
    </citation>
    <scope>NUCLEOTIDE SEQUENCE [LARGE SCALE GENOMIC DNA]</scope>
    <source>
        <strain evidence="3 4">60.27F</strain>
    </source>
</reference>
<name>A0A2J8I8Q3_VIBDI</name>